<gene>
    <name evidence="1" type="ORF">BECKLPF1236A_GA0070988_100234</name>
</gene>
<reference evidence="1" key="1">
    <citation type="submission" date="2019-02" db="EMBL/GenBank/DDBJ databases">
        <authorList>
            <person name="Gruber-Vodicka R. H."/>
            <person name="Seah K. B. B."/>
        </authorList>
    </citation>
    <scope>NUCLEOTIDE SEQUENCE</scope>
    <source>
        <strain evidence="1">BECK_S312</strain>
    </source>
</reference>
<organism evidence="1">
    <name type="scientific">Candidatus Kentrum sp. LPFa</name>
    <dbReference type="NCBI Taxonomy" id="2126335"/>
    <lineage>
        <taxon>Bacteria</taxon>
        <taxon>Pseudomonadati</taxon>
        <taxon>Pseudomonadota</taxon>
        <taxon>Gammaproteobacteria</taxon>
        <taxon>Candidatus Kentrum</taxon>
    </lineage>
</organism>
<accession>A0A450VWM4</accession>
<protein>
    <submittedName>
        <fullName evidence="1">Uncharacterized protein</fullName>
    </submittedName>
</protein>
<evidence type="ECO:0000313" key="1">
    <source>
        <dbReference type="EMBL" id="VFK09187.1"/>
    </source>
</evidence>
<dbReference type="EMBL" id="CAADFM010000023">
    <property type="protein sequence ID" value="VFK09187.1"/>
    <property type="molecule type" value="Genomic_DNA"/>
</dbReference>
<proteinExistence type="predicted"/>
<name>A0A450VWM4_9GAMM</name>
<dbReference type="AlphaFoldDB" id="A0A450VWM4"/>
<sequence length="156" mass="17765">MQARTPALLCYAQDLFLWSSNDISFTYETAPIRGRRVDKRSASTISSSRWMRFAYPPYAGTSFICWGDETLNMIVNLFISRSALQMDQILTALYYAGLRFIGLRRSLASLYDEILVPAWPDLGVFDTSDQPRRLDPYSSIHLRAASTVSRGALFFK</sequence>